<dbReference type="WBParaSite" id="L893_g14868.t1">
    <property type="protein sequence ID" value="L893_g14868.t1"/>
    <property type="gene ID" value="L893_g14868"/>
</dbReference>
<keyword evidence="1" id="KW-1185">Reference proteome</keyword>
<evidence type="ECO:0000313" key="2">
    <source>
        <dbReference type="WBParaSite" id="L893_g14868.t1"/>
    </source>
</evidence>
<organism evidence="1 2">
    <name type="scientific">Steinernema glaseri</name>
    <dbReference type="NCBI Taxonomy" id="37863"/>
    <lineage>
        <taxon>Eukaryota</taxon>
        <taxon>Metazoa</taxon>
        <taxon>Ecdysozoa</taxon>
        <taxon>Nematoda</taxon>
        <taxon>Chromadorea</taxon>
        <taxon>Rhabditida</taxon>
        <taxon>Tylenchina</taxon>
        <taxon>Panagrolaimomorpha</taxon>
        <taxon>Strongyloidoidea</taxon>
        <taxon>Steinernematidae</taxon>
        <taxon>Steinernema</taxon>
    </lineage>
</organism>
<dbReference type="Proteomes" id="UP000095287">
    <property type="component" value="Unplaced"/>
</dbReference>
<dbReference type="AlphaFoldDB" id="A0A1I7YC46"/>
<evidence type="ECO:0000313" key="1">
    <source>
        <dbReference type="Proteomes" id="UP000095287"/>
    </source>
</evidence>
<accession>A0A1I7YC46</accession>
<protein>
    <submittedName>
        <fullName evidence="2">FTH domain-containing protein</fullName>
    </submittedName>
</protein>
<reference evidence="2" key="1">
    <citation type="submission" date="2016-11" db="UniProtKB">
        <authorList>
            <consortium name="WormBaseParasite"/>
        </authorList>
    </citation>
    <scope>IDENTIFICATION</scope>
</reference>
<proteinExistence type="predicted"/>
<name>A0A1I7YC46_9BILA</name>
<sequence length="310" mass="36245">MDRLSYWFYDQLSDMLSFDDLKTLAYNFLSPRCWRGLLKKQEKKRKQFKLEIYPHCINKNLLLQYDITWMRGRGSLSLEKMDERFEKRFTHIRRIIVDGDEYFKEREWAVPKDMVETFTALAPKADSDCHFQFDKSALFKRAVGSTTAALHSLLDTLFLGPIGQVRFSSVTLHFKHKKCFDFFEKQVDHGRLQKVELQGEWPQETNSALSKVFKHGKVKVVKVEYMPSLEPKCITDCADYWKRTTSRVDIKITGNVRNLKTKSALLGKEDIIYHPSVNRRILRVDNEDSETAGDNCITLISRVNVSQSLP</sequence>